<feature type="binding site" description="covalent" evidence="7">
    <location>
        <position position="153"/>
    </location>
    <ligand>
        <name>heme c</name>
        <dbReference type="ChEBI" id="CHEBI:61717"/>
    </ligand>
</feature>
<dbReference type="Proteomes" id="UP000199382">
    <property type="component" value="Unassembled WGS sequence"/>
</dbReference>
<organism evidence="9 10">
    <name type="scientific">Aliiruegeria lutimaris</name>
    <dbReference type="NCBI Taxonomy" id="571298"/>
    <lineage>
        <taxon>Bacteria</taxon>
        <taxon>Pseudomonadati</taxon>
        <taxon>Pseudomonadota</taxon>
        <taxon>Alphaproteobacteria</taxon>
        <taxon>Rhodobacterales</taxon>
        <taxon>Roseobacteraceae</taxon>
        <taxon>Aliiruegeria</taxon>
    </lineage>
</organism>
<evidence type="ECO:0000313" key="10">
    <source>
        <dbReference type="Proteomes" id="UP000199382"/>
    </source>
</evidence>
<evidence type="ECO:0000256" key="5">
    <source>
        <dbReference type="ARBA" id="ARBA00023004"/>
    </source>
</evidence>
<dbReference type="Pfam" id="PF01322">
    <property type="entry name" value="Cytochrom_C_2"/>
    <property type="match status" value="1"/>
</dbReference>
<dbReference type="InterPro" id="IPR012127">
    <property type="entry name" value="Cyt_c_prime"/>
</dbReference>
<feature type="signal peptide" evidence="8">
    <location>
        <begin position="1"/>
        <end position="22"/>
    </location>
</feature>
<evidence type="ECO:0000256" key="3">
    <source>
        <dbReference type="ARBA" id="ARBA00022723"/>
    </source>
</evidence>
<protein>
    <submittedName>
        <fullName evidence="9">Cytochrome c556</fullName>
    </submittedName>
</protein>
<keyword evidence="4" id="KW-0249">Electron transport</keyword>
<name>A0A1G8YX35_9RHOB</name>
<dbReference type="GO" id="GO:0009055">
    <property type="term" value="F:electron transfer activity"/>
    <property type="evidence" value="ECO:0007669"/>
    <property type="project" value="InterPro"/>
</dbReference>
<dbReference type="PIRSF" id="PIRSF000027">
    <property type="entry name" value="Cytc_c_prime"/>
    <property type="match status" value="1"/>
</dbReference>
<dbReference type="InterPro" id="IPR010980">
    <property type="entry name" value="Cyt_c/b562"/>
</dbReference>
<keyword evidence="1" id="KW-0813">Transport</keyword>
<dbReference type="SUPFAM" id="SSF47175">
    <property type="entry name" value="Cytochromes"/>
    <property type="match status" value="1"/>
</dbReference>
<feature type="chain" id="PRO_5011655492" evidence="8">
    <location>
        <begin position="23"/>
        <end position="165"/>
    </location>
</feature>
<comment type="PTM">
    <text evidence="7">Binds 1 heme group per subunit.</text>
</comment>
<dbReference type="AlphaFoldDB" id="A0A1G8YX35"/>
<evidence type="ECO:0000313" key="9">
    <source>
        <dbReference type="EMBL" id="SDK07422.1"/>
    </source>
</evidence>
<proteinExistence type="predicted"/>
<dbReference type="RefSeq" id="WP_093157612.1">
    <property type="nucleotide sequence ID" value="NZ_FNEK01000030.1"/>
</dbReference>
<feature type="binding site" description="axial binding residue" evidence="6">
    <location>
        <position position="157"/>
    </location>
    <ligand>
        <name>heme c</name>
        <dbReference type="ChEBI" id="CHEBI:61717"/>
    </ligand>
    <ligandPart>
        <name>Fe</name>
        <dbReference type="ChEBI" id="CHEBI:18248"/>
    </ligandPart>
</feature>
<reference evidence="9 10" key="1">
    <citation type="submission" date="2016-10" db="EMBL/GenBank/DDBJ databases">
        <authorList>
            <person name="de Groot N.N."/>
        </authorList>
    </citation>
    <scope>NUCLEOTIDE SEQUENCE [LARGE SCALE GENOMIC DNA]</scope>
    <source>
        <strain evidence="9 10">DSM 25294</strain>
    </source>
</reference>
<dbReference type="Gene3D" id="1.20.120.10">
    <property type="entry name" value="Cytochrome c/b562"/>
    <property type="match status" value="1"/>
</dbReference>
<keyword evidence="8" id="KW-0732">Signal</keyword>
<dbReference type="PROSITE" id="PS51009">
    <property type="entry name" value="CYTCII"/>
    <property type="match status" value="1"/>
</dbReference>
<evidence type="ECO:0000256" key="1">
    <source>
        <dbReference type="ARBA" id="ARBA00022448"/>
    </source>
</evidence>
<evidence type="ECO:0000256" key="8">
    <source>
        <dbReference type="SAM" id="SignalP"/>
    </source>
</evidence>
<dbReference type="GO" id="GO:0042597">
    <property type="term" value="C:periplasmic space"/>
    <property type="evidence" value="ECO:0007669"/>
    <property type="project" value="InterPro"/>
</dbReference>
<sequence length="165" mass="17420">MRRKIRLAATLLLCGIAAGALAHGSATGIVRERMDGMSAMAKAMKSIAPIVKGETAFDAAAVASGAETLVGHSGDEITSKFPEGSDGMPSEATEEIWTDWERFETLAHQLARYASALARSAGADAEGLVVDAHVQQVAEMPPKEIFGMIGKTCAACHESYRQKLD</sequence>
<evidence type="ECO:0000256" key="6">
    <source>
        <dbReference type="PIRSR" id="PIRSR000027-1"/>
    </source>
</evidence>
<keyword evidence="5 6" id="KW-0408">Iron</keyword>
<evidence type="ECO:0000256" key="4">
    <source>
        <dbReference type="ARBA" id="ARBA00022982"/>
    </source>
</evidence>
<keyword evidence="10" id="KW-1185">Reference proteome</keyword>
<gene>
    <name evidence="9" type="ORF">SAMN04488026_103043</name>
</gene>
<dbReference type="GO" id="GO:0005506">
    <property type="term" value="F:iron ion binding"/>
    <property type="evidence" value="ECO:0007669"/>
    <property type="project" value="InterPro"/>
</dbReference>
<dbReference type="GO" id="GO:0022900">
    <property type="term" value="P:electron transport chain"/>
    <property type="evidence" value="ECO:0007669"/>
    <property type="project" value="InterPro"/>
</dbReference>
<evidence type="ECO:0000256" key="7">
    <source>
        <dbReference type="PIRSR" id="PIRSR000027-2"/>
    </source>
</evidence>
<dbReference type="GO" id="GO:0020037">
    <property type="term" value="F:heme binding"/>
    <property type="evidence" value="ECO:0007669"/>
    <property type="project" value="InterPro"/>
</dbReference>
<dbReference type="OrthoDB" id="8115790at2"/>
<keyword evidence="2 7" id="KW-0349">Heme</keyword>
<dbReference type="EMBL" id="FNEK01000030">
    <property type="protein sequence ID" value="SDK07422.1"/>
    <property type="molecule type" value="Genomic_DNA"/>
</dbReference>
<accession>A0A1G8YX35</accession>
<keyword evidence="3 6" id="KW-0479">Metal-binding</keyword>
<dbReference type="STRING" id="571298.SAMN04488026_103043"/>
<evidence type="ECO:0000256" key="2">
    <source>
        <dbReference type="ARBA" id="ARBA00022617"/>
    </source>
</evidence>
<dbReference type="InterPro" id="IPR002321">
    <property type="entry name" value="Cyt_c_II"/>
</dbReference>
<feature type="binding site" description="covalent" evidence="7">
    <location>
        <position position="156"/>
    </location>
    <ligand>
        <name>heme c</name>
        <dbReference type="ChEBI" id="CHEBI:61717"/>
    </ligand>
</feature>